<dbReference type="GO" id="GO:0022857">
    <property type="term" value="F:transmembrane transporter activity"/>
    <property type="evidence" value="ECO:0007669"/>
    <property type="project" value="InterPro"/>
</dbReference>
<evidence type="ECO:0000256" key="5">
    <source>
        <dbReference type="ARBA" id="ARBA00023136"/>
    </source>
</evidence>
<keyword evidence="4" id="KW-1133">Transmembrane helix</keyword>
<keyword evidence="5" id="KW-0472">Membrane</keyword>
<evidence type="ECO:0000256" key="4">
    <source>
        <dbReference type="ARBA" id="ARBA00022989"/>
    </source>
</evidence>
<dbReference type="GO" id="GO:0005886">
    <property type="term" value="C:plasma membrane"/>
    <property type="evidence" value="ECO:0007669"/>
    <property type="project" value="UniProtKB-SubCell"/>
</dbReference>
<evidence type="ECO:0000256" key="3">
    <source>
        <dbReference type="ARBA" id="ARBA00022692"/>
    </source>
</evidence>
<evidence type="ECO:0000256" key="6">
    <source>
        <dbReference type="RuleBase" id="RU003942"/>
    </source>
</evidence>
<comment type="similarity">
    <text evidence="6">Belongs to the drug/metabolite transporter (DMT) superfamily. Small multidrug resistance (SMR) (TC 2.A.7.1) family.</text>
</comment>
<dbReference type="RefSeq" id="WP_023467376.1">
    <property type="nucleotide sequence ID" value="NZ_CAXOPQ010000047.1"/>
</dbReference>
<evidence type="ECO:0000256" key="2">
    <source>
        <dbReference type="ARBA" id="ARBA00022475"/>
    </source>
</evidence>
<reference evidence="7 8" key="1">
    <citation type="submission" date="2016-12" db="EMBL/GenBank/DDBJ databases">
        <title>Complete Genome Sequence of Lactobacillus fermentum Strain SNUV175, a Probiotic for Treatment of Bacterial Vaginosis.</title>
        <authorList>
            <person name="Lee S."/>
            <person name="You H.J."/>
            <person name="Kwon B."/>
            <person name="Ko G."/>
        </authorList>
    </citation>
    <scope>NUCLEOTIDE SEQUENCE [LARGE SCALE GENOMIC DNA]</scope>
    <source>
        <strain evidence="7 8">SNUV175</strain>
    </source>
</reference>
<dbReference type="GeneID" id="300986950"/>
<comment type="subcellular location">
    <subcellularLocation>
        <location evidence="1 6">Cell membrane</location>
        <topology evidence="1 6">Multi-pass membrane protein</topology>
    </subcellularLocation>
</comment>
<organism evidence="7 8">
    <name type="scientific">Limosilactobacillus fermentum</name>
    <name type="common">Lactobacillus fermentum</name>
    <dbReference type="NCBI Taxonomy" id="1613"/>
    <lineage>
        <taxon>Bacteria</taxon>
        <taxon>Bacillati</taxon>
        <taxon>Bacillota</taxon>
        <taxon>Bacilli</taxon>
        <taxon>Lactobacillales</taxon>
        <taxon>Lactobacillaceae</taxon>
        <taxon>Limosilactobacillus</taxon>
    </lineage>
</organism>
<name>A0A1L7GWL9_LIMFE</name>
<dbReference type="InterPro" id="IPR037185">
    <property type="entry name" value="EmrE-like"/>
</dbReference>
<dbReference type="Pfam" id="PF00893">
    <property type="entry name" value="Multi_Drug_Res"/>
    <property type="match status" value="1"/>
</dbReference>
<dbReference type="SUPFAM" id="SSF103481">
    <property type="entry name" value="Multidrug resistance efflux transporter EmrE"/>
    <property type="match status" value="1"/>
</dbReference>
<dbReference type="OrthoDB" id="21828at2"/>
<keyword evidence="3 6" id="KW-0812">Transmembrane</keyword>
<dbReference type="Proteomes" id="UP000185427">
    <property type="component" value="Chromosome"/>
</dbReference>
<dbReference type="PANTHER" id="PTHR30561">
    <property type="entry name" value="SMR FAMILY PROTON-DEPENDENT DRUG EFFLUX TRANSPORTER SUGE"/>
    <property type="match status" value="1"/>
</dbReference>
<dbReference type="PANTHER" id="PTHR30561:SF9">
    <property type="entry name" value="4-AMINO-4-DEOXY-L-ARABINOSE-PHOSPHOUNDECAPRENOL FLIPPASE SUBUNIT ARNF-RELATED"/>
    <property type="match status" value="1"/>
</dbReference>
<sequence>MGYALLSLAIGFGILGTNLLKLSVGFTRVGIGITSLACYGVSFYLMALSYQKLPLSVAESIWAALGIIAATLLGQFVYHERVALAQWLGVCLIIVGVLLVSFNNSN</sequence>
<dbReference type="EMBL" id="CP019030">
    <property type="protein sequence ID" value="APU46381.1"/>
    <property type="molecule type" value="Genomic_DNA"/>
</dbReference>
<evidence type="ECO:0000313" key="8">
    <source>
        <dbReference type="Proteomes" id="UP000185427"/>
    </source>
</evidence>
<protein>
    <submittedName>
        <fullName evidence="7">QacE family quaternary ammonium compound efflux SMR transporter</fullName>
    </submittedName>
</protein>
<keyword evidence="2" id="KW-1003">Cell membrane</keyword>
<gene>
    <name evidence="7" type="ORF">BUW47_08185</name>
</gene>
<dbReference type="AlphaFoldDB" id="A0A1L7GWL9"/>
<evidence type="ECO:0000256" key="1">
    <source>
        <dbReference type="ARBA" id="ARBA00004651"/>
    </source>
</evidence>
<dbReference type="InterPro" id="IPR045324">
    <property type="entry name" value="Small_multidrug_res"/>
</dbReference>
<evidence type="ECO:0000313" key="7">
    <source>
        <dbReference type="EMBL" id="APU46381.1"/>
    </source>
</evidence>
<accession>A0A1L7GWL9</accession>
<proteinExistence type="inferred from homology"/>
<dbReference type="Gene3D" id="1.10.3730.20">
    <property type="match status" value="1"/>
</dbReference>
<dbReference type="InterPro" id="IPR000390">
    <property type="entry name" value="Small_drug/metabolite_transptr"/>
</dbReference>